<evidence type="ECO:0000313" key="4">
    <source>
        <dbReference type="EMBL" id="MDP8174034.1"/>
    </source>
</evidence>
<dbReference type="RefSeq" id="WP_306375412.1">
    <property type="nucleotide sequence ID" value="NZ_JASAYT010000002.1"/>
</dbReference>
<keyword evidence="2" id="KW-0812">Transmembrane</keyword>
<keyword evidence="2" id="KW-1133">Transmembrane helix</keyword>
<evidence type="ECO:0000256" key="1">
    <source>
        <dbReference type="SAM" id="MobiDB-lite"/>
    </source>
</evidence>
<sequence>MSDNNIRNEQELENMKNLENSVNEESKSLFTDSKPPFSINHSNGSDTDSFAESVSDDVSLHQVEMPFEPQELDPKLQSDLPPIAANLNTSANVDASERVVSASSSSYKEKISQLAKYKRFFIALLVILLLLVLFWALKPNTPKTVEELDQQGNIPINFRPIDEDEARLAEQNIEILKSQDQVDNDRQSTDVIETRVQMVEDDKIPSEEVQVQAILKAQQEKIIKPNENTATIKHLTMKSGVSLMQLFRDHHINIADLTRMTKVTGAKKVFRRLNVGDKVVVHLNSQGRVATMDIKDGQFVLQSNGTYIYKK</sequence>
<comment type="caution">
    <text evidence="4">The sequence shown here is derived from an EMBL/GenBank/DDBJ whole genome shotgun (WGS) entry which is preliminary data.</text>
</comment>
<feature type="compositionally biased region" description="Polar residues" evidence="1">
    <location>
        <begin position="17"/>
        <end position="31"/>
    </location>
</feature>
<keyword evidence="2" id="KW-0472">Membrane</keyword>
<proteinExistence type="predicted"/>
<protein>
    <submittedName>
        <fullName evidence="4">LysM-like peptidoglycan-binding domain-containing protein</fullName>
    </submittedName>
</protein>
<dbReference type="Pfam" id="PF04225">
    <property type="entry name" value="LysM_OapA"/>
    <property type="match status" value="1"/>
</dbReference>
<gene>
    <name evidence="4" type="ORF">QJU97_00970</name>
</gene>
<accession>A0AAJ6P1U4</accession>
<feature type="transmembrane region" description="Helical" evidence="2">
    <location>
        <begin position="120"/>
        <end position="137"/>
    </location>
</feature>
<dbReference type="Gene3D" id="3.10.450.350">
    <property type="match status" value="1"/>
</dbReference>
<evidence type="ECO:0000259" key="3">
    <source>
        <dbReference type="Pfam" id="PF04225"/>
    </source>
</evidence>
<reference evidence="4" key="1">
    <citation type="journal article" date="2023" name="Front. Microbiol.">
        <title>Phylogeography and host specificity of Pasteurellaceae pathogenic to sea-farmed fish in the north-east Atlantic.</title>
        <authorList>
            <person name="Gulla S."/>
            <person name="Colquhoun D.J."/>
            <person name="Olsen A.B."/>
            <person name="Spilsberg B."/>
            <person name="Lagesen K."/>
            <person name="Aakesson C.P."/>
            <person name="Strom S."/>
            <person name="Manji F."/>
            <person name="Birkbeck T.H."/>
            <person name="Nilsen H.K."/>
        </authorList>
    </citation>
    <scope>NUCLEOTIDE SEQUENCE</scope>
    <source>
        <strain evidence="4">98B1</strain>
    </source>
</reference>
<feature type="compositionally biased region" description="Polar residues" evidence="1">
    <location>
        <begin position="39"/>
        <end position="51"/>
    </location>
</feature>
<dbReference type="AlphaFoldDB" id="A0AAJ6P1U4"/>
<evidence type="ECO:0000313" key="5">
    <source>
        <dbReference type="Proteomes" id="UP001231736"/>
    </source>
</evidence>
<feature type="region of interest" description="Disordered" evidence="1">
    <location>
        <begin position="1"/>
        <end position="51"/>
    </location>
</feature>
<name>A0AAJ6P1U4_9PAST</name>
<feature type="compositionally biased region" description="Basic and acidic residues" evidence="1">
    <location>
        <begin position="1"/>
        <end position="16"/>
    </location>
</feature>
<dbReference type="GO" id="GO:0042834">
    <property type="term" value="F:peptidoglycan binding"/>
    <property type="evidence" value="ECO:0007669"/>
    <property type="project" value="InterPro"/>
</dbReference>
<dbReference type="EMBL" id="JASAYT010000002">
    <property type="protein sequence ID" value="MDP8174034.1"/>
    <property type="molecule type" value="Genomic_DNA"/>
</dbReference>
<organism evidence="4 5">
    <name type="scientific">Phocoenobacter skyensis</name>
    <dbReference type="NCBI Taxonomy" id="97481"/>
    <lineage>
        <taxon>Bacteria</taxon>
        <taxon>Pseudomonadati</taxon>
        <taxon>Pseudomonadota</taxon>
        <taxon>Gammaproteobacteria</taxon>
        <taxon>Pasteurellales</taxon>
        <taxon>Pasteurellaceae</taxon>
        <taxon>Phocoenobacter</taxon>
    </lineage>
</organism>
<feature type="domain" description="Opacity-associated protein A LysM-like" evidence="3">
    <location>
        <begin position="233"/>
        <end position="311"/>
    </location>
</feature>
<dbReference type="Proteomes" id="UP001231736">
    <property type="component" value="Unassembled WGS sequence"/>
</dbReference>
<evidence type="ECO:0000256" key="2">
    <source>
        <dbReference type="SAM" id="Phobius"/>
    </source>
</evidence>
<dbReference type="InterPro" id="IPR007340">
    <property type="entry name" value="LysM_Opacity-associatedA"/>
</dbReference>